<name>A0ACC2PZ84_9HYME</name>
<gene>
    <name evidence="1" type="ORF">QAD02_024026</name>
</gene>
<dbReference type="Proteomes" id="UP001239111">
    <property type="component" value="Chromosome 1"/>
</dbReference>
<organism evidence="1 2">
    <name type="scientific">Eretmocerus hayati</name>
    <dbReference type="NCBI Taxonomy" id="131215"/>
    <lineage>
        <taxon>Eukaryota</taxon>
        <taxon>Metazoa</taxon>
        <taxon>Ecdysozoa</taxon>
        <taxon>Arthropoda</taxon>
        <taxon>Hexapoda</taxon>
        <taxon>Insecta</taxon>
        <taxon>Pterygota</taxon>
        <taxon>Neoptera</taxon>
        <taxon>Endopterygota</taxon>
        <taxon>Hymenoptera</taxon>
        <taxon>Apocrita</taxon>
        <taxon>Proctotrupomorpha</taxon>
        <taxon>Chalcidoidea</taxon>
        <taxon>Aphelinidae</taxon>
        <taxon>Aphelininae</taxon>
        <taxon>Eretmocerus</taxon>
    </lineage>
</organism>
<keyword evidence="2" id="KW-1185">Reference proteome</keyword>
<sequence>MKWLVIGISGPTNSGKTSVAMKVNGKIKGSLIIRQDDYFLPKDDPRHILIPDLNHYNWEILSSLDMERMHNDVLSIIDSQETKLPNGTSKETRLLILEGFLLYNYPPIAQLCDKKYFIDITREVCWNRRKGRQYDPPDVPGYFDRIVWPEFLRHKSEMMSDSDLLETITFLDGTEDLDKLCNKIINEVNTVLH</sequence>
<evidence type="ECO:0000313" key="1">
    <source>
        <dbReference type="EMBL" id="KAJ8688231.1"/>
    </source>
</evidence>
<evidence type="ECO:0000313" key="2">
    <source>
        <dbReference type="Proteomes" id="UP001239111"/>
    </source>
</evidence>
<reference evidence="1" key="1">
    <citation type="submission" date="2023-04" db="EMBL/GenBank/DDBJ databases">
        <title>A chromosome-level genome assembly of the parasitoid wasp Eretmocerus hayati.</title>
        <authorList>
            <person name="Zhong Y."/>
            <person name="Liu S."/>
            <person name="Liu Y."/>
        </authorList>
    </citation>
    <scope>NUCLEOTIDE SEQUENCE</scope>
    <source>
        <strain evidence="1">ZJU_SS_LIU_2023</strain>
    </source>
</reference>
<proteinExistence type="predicted"/>
<comment type="caution">
    <text evidence="1">The sequence shown here is derived from an EMBL/GenBank/DDBJ whole genome shotgun (WGS) entry which is preliminary data.</text>
</comment>
<accession>A0ACC2PZ84</accession>
<protein>
    <submittedName>
        <fullName evidence="1">Uncharacterized protein</fullName>
    </submittedName>
</protein>
<dbReference type="EMBL" id="CM056741">
    <property type="protein sequence ID" value="KAJ8688231.1"/>
    <property type="molecule type" value="Genomic_DNA"/>
</dbReference>